<dbReference type="OrthoDB" id="97058at2759"/>
<evidence type="ECO:0000313" key="3">
    <source>
        <dbReference type="Proteomes" id="UP000494106"/>
    </source>
</evidence>
<proteinExistence type="predicted"/>
<organism evidence="2 3">
    <name type="scientific">Arctia plantaginis</name>
    <name type="common">Wood tiger moth</name>
    <name type="synonym">Phalaena plantaginis</name>
    <dbReference type="NCBI Taxonomy" id="874455"/>
    <lineage>
        <taxon>Eukaryota</taxon>
        <taxon>Metazoa</taxon>
        <taxon>Ecdysozoa</taxon>
        <taxon>Arthropoda</taxon>
        <taxon>Hexapoda</taxon>
        <taxon>Insecta</taxon>
        <taxon>Pterygota</taxon>
        <taxon>Neoptera</taxon>
        <taxon>Endopterygota</taxon>
        <taxon>Lepidoptera</taxon>
        <taxon>Glossata</taxon>
        <taxon>Ditrysia</taxon>
        <taxon>Noctuoidea</taxon>
        <taxon>Erebidae</taxon>
        <taxon>Arctiinae</taxon>
        <taxon>Arctia</taxon>
    </lineage>
</organism>
<sequence>MLAFSAEGCSSEHDEEAWILDSGASMHMTFKRDYFCELKESQYNNSVKLVNKQSIKVCGEGTILIDKQVNDTMGVPVHEIKKKKESLMTTFRTNMKKKFDSLKSGAGEEDAFKPIWQFYDAMYVFLKDVYECKSICNSEEHVSKTNNSFL</sequence>
<evidence type="ECO:0000313" key="2">
    <source>
        <dbReference type="EMBL" id="CAB3221952.1"/>
    </source>
</evidence>
<dbReference type="Pfam" id="PF22936">
    <property type="entry name" value="Pol_BBD"/>
    <property type="match status" value="1"/>
</dbReference>
<dbReference type="AlphaFoldDB" id="A0A8S0YRS2"/>
<reference evidence="2 3" key="1">
    <citation type="submission" date="2020-04" db="EMBL/GenBank/DDBJ databases">
        <authorList>
            <person name="Wallbank WR R."/>
            <person name="Pardo Diaz C."/>
            <person name="Kozak K."/>
            <person name="Martin S."/>
            <person name="Jiggins C."/>
            <person name="Moest M."/>
            <person name="Warren A I."/>
            <person name="Byers J.R.P. K."/>
            <person name="Montejo-Kovacevich G."/>
            <person name="Yen C E."/>
        </authorList>
    </citation>
    <scope>NUCLEOTIDE SEQUENCE [LARGE SCALE GENOMIC DNA]</scope>
</reference>
<name>A0A8S0YRS2_ARCPL</name>
<gene>
    <name evidence="2" type="ORF">APLA_LOCUS762</name>
</gene>
<dbReference type="EMBL" id="CADEBC010000077">
    <property type="protein sequence ID" value="CAB3221952.1"/>
    <property type="molecule type" value="Genomic_DNA"/>
</dbReference>
<keyword evidence="3" id="KW-1185">Reference proteome</keyword>
<feature type="domain" description="Retrovirus-related Pol polyprotein from transposon TNT 1-94-like beta-barrel" evidence="1">
    <location>
        <begin position="18"/>
        <end position="68"/>
    </location>
</feature>
<accession>A0A8S0YRS2</accession>
<comment type="caution">
    <text evidence="2">The sequence shown here is derived from an EMBL/GenBank/DDBJ whole genome shotgun (WGS) entry which is preliminary data.</text>
</comment>
<protein>
    <recommendedName>
        <fullName evidence="1">Retrovirus-related Pol polyprotein from transposon TNT 1-94-like beta-barrel domain-containing protein</fullName>
    </recommendedName>
</protein>
<dbReference type="InterPro" id="IPR054722">
    <property type="entry name" value="PolX-like_BBD"/>
</dbReference>
<evidence type="ECO:0000259" key="1">
    <source>
        <dbReference type="Pfam" id="PF22936"/>
    </source>
</evidence>
<dbReference type="Proteomes" id="UP000494106">
    <property type="component" value="Unassembled WGS sequence"/>
</dbReference>